<feature type="active site" description="Proton donor" evidence="3">
    <location>
        <position position="203"/>
    </location>
</feature>
<organism evidence="4 5">
    <name type="scientific">Littorina saxatilis</name>
    <dbReference type="NCBI Taxonomy" id="31220"/>
    <lineage>
        <taxon>Eukaryota</taxon>
        <taxon>Metazoa</taxon>
        <taxon>Spiralia</taxon>
        <taxon>Lophotrochozoa</taxon>
        <taxon>Mollusca</taxon>
        <taxon>Gastropoda</taxon>
        <taxon>Caenogastropoda</taxon>
        <taxon>Littorinimorpha</taxon>
        <taxon>Littorinoidea</taxon>
        <taxon>Littorinidae</taxon>
        <taxon>Littorina</taxon>
    </lineage>
</organism>
<dbReference type="GO" id="GO:0000052">
    <property type="term" value="P:citrulline metabolic process"/>
    <property type="evidence" value="ECO:0007669"/>
    <property type="project" value="TreeGrafter"/>
</dbReference>
<dbReference type="PANTHER" id="PTHR12737">
    <property type="entry name" value="DIMETHYLARGININE DIMETHYLAMINOHYDROLASE"/>
    <property type="match status" value="1"/>
</dbReference>
<dbReference type="SUPFAM" id="SSF55909">
    <property type="entry name" value="Pentein"/>
    <property type="match status" value="1"/>
</dbReference>
<evidence type="ECO:0000256" key="3">
    <source>
        <dbReference type="PIRSR" id="PIRSR633199-1"/>
    </source>
</evidence>
<dbReference type="FunFam" id="3.75.10.10:FF:000004">
    <property type="entry name" value="N(G),N(G)-dimethylarginine dimethylaminohydrolase 1"/>
    <property type="match status" value="1"/>
</dbReference>
<dbReference type="Gene3D" id="3.75.10.10">
    <property type="entry name" value="L-arginine/glycine Amidinotransferase, Chain A"/>
    <property type="match status" value="1"/>
</dbReference>
<dbReference type="GO" id="GO:0045429">
    <property type="term" value="P:positive regulation of nitric oxide biosynthetic process"/>
    <property type="evidence" value="ECO:0007669"/>
    <property type="project" value="TreeGrafter"/>
</dbReference>
<proteinExistence type="inferred from homology"/>
<dbReference type="GO" id="GO:0016403">
    <property type="term" value="F:dimethylargininase activity"/>
    <property type="evidence" value="ECO:0007669"/>
    <property type="project" value="TreeGrafter"/>
</dbReference>
<dbReference type="Pfam" id="PF19420">
    <property type="entry name" value="DDAH_eukar"/>
    <property type="match status" value="1"/>
</dbReference>
<evidence type="ECO:0000256" key="1">
    <source>
        <dbReference type="ARBA" id="ARBA00008532"/>
    </source>
</evidence>
<evidence type="ECO:0008006" key="6">
    <source>
        <dbReference type="Google" id="ProtNLM"/>
    </source>
</evidence>
<evidence type="ECO:0000313" key="5">
    <source>
        <dbReference type="Proteomes" id="UP001374579"/>
    </source>
</evidence>
<comment type="caution">
    <text evidence="4">The sequence shown here is derived from an EMBL/GenBank/DDBJ whole genome shotgun (WGS) entry which is preliminary data.</text>
</comment>
<dbReference type="Proteomes" id="UP001374579">
    <property type="component" value="Unassembled WGS sequence"/>
</dbReference>
<dbReference type="GO" id="GO:0016597">
    <property type="term" value="F:amino acid binding"/>
    <property type="evidence" value="ECO:0007669"/>
    <property type="project" value="TreeGrafter"/>
</dbReference>
<protein>
    <recommendedName>
        <fullName evidence="6">Dimethylargininase</fullName>
    </recommendedName>
</protein>
<dbReference type="PANTHER" id="PTHR12737:SF9">
    <property type="entry name" value="DIMETHYLARGININASE"/>
    <property type="match status" value="1"/>
</dbReference>
<sequence length="308" mass="33702">MHVLQLLRITASGPLGLSLKHFSSATVHSKTLSYATSTRSLFNYTHAITRGIPKSFVEHSLKMDTSEQIVLSRALEQMKNYIDVLKRCGLKVITLPADERYPDCLFVEDAALVIGQKACLTRPGHPSRRGEVQAIKEALENLGIKTQELDDPSAMLDGGDIIFTGQEILVGESERSNRAATESLQRVFPEFPVTSIPICGMLHLKSVATLAREGVITVGGSEPSQEVLKLLKSKAKGQYKYIQLSHDQSANVVFINGNALIKPESEIGSSDFKVLTTELQIPTIPVEFGEFYKADGCLSCCSLLLQVP</sequence>
<name>A0AAN9BPH7_9CAEN</name>
<keyword evidence="2" id="KW-0378">Hydrolase</keyword>
<accession>A0AAN9BPH7</accession>
<gene>
    <name evidence="4" type="ORF">V1264_013122</name>
</gene>
<dbReference type="EMBL" id="JBAMIC010000003">
    <property type="protein sequence ID" value="KAK7109003.1"/>
    <property type="molecule type" value="Genomic_DNA"/>
</dbReference>
<dbReference type="InterPro" id="IPR033199">
    <property type="entry name" value="DDAH-like"/>
</dbReference>
<reference evidence="4 5" key="1">
    <citation type="submission" date="2024-02" db="EMBL/GenBank/DDBJ databases">
        <title>Chromosome-scale genome assembly of the rough periwinkle Littorina saxatilis.</title>
        <authorList>
            <person name="De Jode A."/>
            <person name="Faria R."/>
            <person name="Formenti G."/>
            <person name="Sims Y."/>
            <person name="Smith T.P."/>
            <person name="Tracey A."/>
            <person name="Wood J.M.D."/>
            <person name="Zagrodzka Z.B."/>
            <person name="Johannesson K."/>
            <person name="Butlin R.K."/>
            <person name="Leder E.H."/>
        </authorList>
    </citation>
    <scope>NUCLEOTIDE SEQUENCE [LARGE SCALE GENOMIC DNA]</scope>
    <source>
        <strain evidence="4">Snail1</strain>
        <tissue evidence="4">Muscle</tissue>
    </source>
</reference>
<keyword evidence="5" id="KW-1185">Reference proteome</keyword>
<feature type="active site" description="Nucleophile" evidence="3">
    <location>
        <position position="300"/>
    </location>
</feature>
<dbReference type="AlphaFoldDB" id="A0AAN9BPH7"/>
<evidence type="ECO:0000256" key="2">
    <source>
        <dbReference type="ARBA" id="ARBA00022801"/>
    </source>
</evidence>
<dbReference type="GO" id="GO:0006525">
    <property type="term" value="P:arginine metabolic process"/>
    <property type="evidence" value="ECO:0007669"/>
    <property type="project" value="TreeGrafter"/>
</dbReference>
<evidence type="ECO:0000313" key="4">
    <source>
        <dbReference type="EMBL" id="KAK7109003.1"/>
    </source>
</evidence>
<comment type="similarity">
    <text evidence="1">Belongs to the DDAH family.</text>
</comment>